<reference evidence="2 3" key="1">
    <citation type="journal article" date="2018" name="Genome Announc.">
        <title>Draft Genome Sequence of "Candidatus Phycosocius bacilliformis," an Alphaproteobacterial Ectosymbiont of the Hydrocarbon-Producing Green Alga Botryococcus braunii.</title>
        <authorList>
            <person name="Tanabe Y."/>
            <person name="Yamaguchi H."/>
            <person name="Watanabe M.M."/>
        </authorList>
    </citation>
    <scope>NUCLEOTIDE SEQUENCE [LARGE SCALE GENOMIC DNA]</scope>
    <source>
        <strain evidence="2 3">BOTRYCO-2</strain>
    </source>
</reference>
<evidence type="ECO:0008006" key="4">
    <source>
        <dbReference type="Google" id="ProtNLM"/>
    </source>
</evidence>
<gene>
    <name evidence="2" type="ORF">PbB2_01785</name>
</gene>
<dbReference type="Pfam" id="PF11233">
    <property type="entry name" value="DUF3035"/>
    <property type="match status" value="1"/>
</dbReference>
<feature type="region of interest" description="Disordered" evidence="1">
    <location>
        <begin position="164"/>
        <end position="184"/>
    </location>
</feature>
<comment type="caution">
    <text evidence="2">The sequence shown here is derived from an EMBL/GenBank/DDBJ whole genome shotgun (WGS) entry which is preliminary data.</text>
</comment>
<dbReference type="EMBL" id="BFBR01000005">
    <property type="protein sequence ID" value="GBF58114.1"/>
    <property type="molecule type" value="Genomic_DNA"/>
</dbReference>
<proteinExistence type="predicted"/>
<dbReference type="RefSeq" id="WP_108984986.1">
    <property type="nucleotide sequence ID" value="NZ_BFBR01000005.1"/>
</dbReference>
<name>A0A2P2EAN1_9PROT</name>
<protein>
    <recommendedName>
        <fullName evidence="4">Beta-barrel assembly machine subunit BamF</fullName>
    </recommendedName>
</protein>
<sequence>MKKSHFGLLAVTGLAFVTLGGCTSVRQALGSEKTAPDEFRVVSKAPLVVPPEFNLRPPRPGEARPMELRADLQARNAVFGVQLGATASDGERLLVEKAGGTNADPRIRAVIDEETGGVARKPTNLADRIMGLAAPAPTQPADPLMAEAEAERLRLEKAAIRNATGGQPVSIQQNKPRGFKLPGM</sequence>
<evidence type="ECO:0000313" key="2">
    <source>
        <dbReference type="EMBL" id="GBF58114.1"/>
    </source>
</evidence>
<dbReference type="AlphaFoldDB" id="A0A2P2EAN1"/>
<dbReference type="OrthoDB" id="8478256at2"/>
<dbReference type="Proteomes" id="UP000245086">
    <property type="component" value="Unassembled WGS sequence"/>
</dbReference>
<accession>A0A2P2EAN1</accession>
<dbReference type="InterPro" id="IPR021395">
    <property type="entry name" value="DUF3035"/>
</dbReference>
<evidence type="ECO:0000256" key="1">
    <source>
        <dbReference type="SAM" id="MobiDB-lite"/>
    </source>
</evidence>
<keyword evidence="3" id="KW-1185">Reference proteome</keyword>
<organism evidence="2 3">
    <name type="scientific">Candidatus Phycosocius bacilliformis</name>
    <dbReference type="NCBI Taxonomy" id="1445552"/>
    <lineage>
        <taxon>Bacteria</taxon>
        <taxon>Pseudomonadati</taxon>
        <taxon>Pseudomonadota</taxon>
        <taxon>Alphaproteobacteria</taxon>
        <taxon>Caulobacterales</taxon>
        <taxon>Caulobacterales incertae sedis</taxon>
        <taxon>Candidatus Phycosocius</taxon>
    </lineage>
</organism>
<evidence type="ECO:0000313" key="3">
    <source>
        <dbReference type="Proteomes" id="UP000245086"/>
    </source>
</evidence>
<feature type="compositionally biased region" description="Polar residues" evidence="1">
    <location>
        <begin position="164"/>
        <end position="175"/>
    </location>
</feature>
<dbReference type="PROSITE" id="PS51257">
    <property type="entry name" value="PROKAR_LIPOPROTEIN"/>
    <property type="match status" value="1"/>
</dbReference>